<feature type="binding site" evidence="2">
    <location>
        <position position="10"/>
    </location>
    <ligand>
        <name>Zn(2+)</name>
        <dbReference type="ChEBI" id="CHEBI:29105"/>
        <label>1</label>
    </ligand>
</feature>
<comment type="caution">
    <text evidence="3">The sequence shown here is derived from an EMBL/GenBank/DDBJ whole genome shotgun (WGS) entry which is preliminary data.</text>
</comment>
<gene>
    <name evidence="3" type="ORF">EDM58_03565</name>
</gene>
<evidence type="ECO:0000313" key="3">
    <source>
        <dbReference type="EMBL" id="RNB85615.1"/>
    </source>
</evidence>
<dbReference type="EMBL" id="RHHT01000003">
    <property type="protein sequence ID" value="RNB85615.1"/>
    <property type="molecule type" value="Genomic_DNA"/>
</dbReference>
<dbReference type="InterPro" id="IPR007035">
    <property type="entry name" value="Peptidase_M55"/>
</dbReference>
<dbReference type="RefSeq" id="WP_122912118.1">
    <property type="nucleotide sequence ID" value="NZ_JBCNED010000031.1"/>
</dbReference>
<keyword evidence="3" id="KW-0378">Hydrolase</keyword>
<dbReference type="Gene3D" id="3.40.50.10780">
    <property type="entry name" value="Dipeptide transport protein"/>
    <property type="match status" value="1"/>
</dbReference>
<evidence type="ECO:0000313" key="4">
    <source>
        <dbReference type="Proteomes" id="UP000281915"/>
    </source>
</evidence>
<protein>
    <submittedName>
        <fullName evidence="3">Aminopeptidase</fullName>
    </submittedName>
</protein>
<dbReference type="InterPro" id="IPR027476">
    <property type="entry name" value="DppA_N"/>
</dbReference>
<dbReference type="Pfam" id="PF04951">
    <property type="entry name" value="Peptidase_M55"/>
    <property type="match status" value="1"/>
</dbReference>
<feature type="binding site" evidence="2">
    <location>
        <position position="8"/>
    </location>
    <ligand>
        <name>Zn(2+)</name>
        <dbReference type="ChEBI" id="CHEBI:29105"/>
        <label>2</label>
    </ligand>
</feature>
<feature type="binding site" evidence="2">
    <location>
        <position position="135"/>
    </location>
    <ligand>
        <name>Zn(2+)</name>
        <dbReference type="ChEBI" id="CHEBI:29105"/>
        <label>2</label>
    </ligand>
</feature>
<feature type="binding site" evidence="2">
    <location>
        <position position="104"/>
    </location>
    <ligand>
        <name>Zn(2+)</name>
        <dbReference type="ChEBI" id="CHEBI:29105"/>
        <label>2</label>
    </ligand>
</feature>
<dbReference type="GO" id="GO:0004177">
    <property type="term" value="F:aminopeptidase activity"/>
    <property type="evidence" value="ECO:0007669"/>
    <property type="project" value="UniProtKB-KW"/>
</dbReference>
<dbReference type="Gene3D" id="3.30.1360.130">
    <property type="entry name" value="Dipeptide transport protein"/>
    <property type="match status" value="1"/>
</dbReference>
<evidence type="ECO:0000256" key="2">
    <source>
        <dbReference type="PIRSR" id="PIRSR015853-2"/>
    </source>
</evidence>
<dbReference type="GO" id="GO:0046872">
    <property type="term" value="F:metal ion binding"/>
    <property type="evidence" value="ECO:0007669"/>
    <property type="project" value="UniProtKB-KW"/>
</dbReference>
<keyword evidence="3" id="KW-0031">Aminopeptidase</keyword>
<dbReference type="CDD" id="cd08663">
    <property type="entry name" value="DAP_dppA_1"/>
    <property type="match status" value="1"/>
</dbReference>
<keyword evidence="2" id="KW-0862">Zinc</keyword>
<sequence length="275" mass="30222">MKLFISVDMEGISGVTDWDDVDKGTSDYDYFRTLMTDDVNAAIEGALEAGVTEVVVNDSHDTMRNLIVDRLHPKAEVIRGFVKPLLMMEGIDESFDMAFFIGYHCMAGTDQAILNHTLNNKAVQRITINGREIGEAGINAAIAGAFGVPVVLVTGDSQTATEVSREIEGVHTVAVKKAIGMFTARCLHPAVSQQMIREKAIEAVRNRQQVKPVKALDHYEIDMEFKYTSSAHLVSFLPGMTLVGGRTIRFHTDDIRKAMPVLLAILLLGDVKELS</sequence>
<dbReference type="InterPro" id="IPR036177">
    <property type="entry name" value="Peptidase_M55_sf"/>
</dbReference>
<keyword evidence="3" id="KW-0645">Protease</keyword>
<keyword evidence="2" id="KW-0479">Metal-binding</keyword>
<proteinExistence type="predicted"/>
<dbReference type="PIRSF" id="PIRSF015853">
    <property type="entry name" value="Pep_DppA"/>
    <property type="match status" value="1"/>
</dbReference>
<feature type="binding site" evidence="2">
    <location>
        <position position="8"/>
    </location>
    <ligand>
        <name>Zn(2+)</name>
        <dbReference type="ChEBI" id="CHEBI:29105"/>
        <label>1</label>
    </ligand>
</feature>
<feature type="binding site" evidence="2">
    <location>
        <position position="60"/>
    </location>
    <ligand>
        <name>Zn(2+)</name>
        <dbReference type="ChEBI" id="CHEBI:29105"/>
        <label>2</label>
    </ligand>
</feature>
<accession>A0A3M8DE82</accession>
<evidence type="ECO:0000256" key="1">
    <source>
        <dbReference type="PIRSR" id="PIRSR015853-1"/>
    </source>
</evidence>
<reference evidence="3 4" key="1">
    <citation type="submission" date="2018-10" db="EMBL/GenBank/DDBJ databases">
        <title>Phylogenomics of Brevibacillus.</title>
        <authorList>
            <person name="Dunlap C."/>
        </authorList>
    </citation>
    <scope>NUCLEOTIDE SEQUENCE [LARGE SCALE GENOMIC DNA]</scope>
    <source>
        <strain evidence="3 4">JCM 15085</strain>
    </source>
</reference>
<dbReference type="SUPFAM" id="SSF63992">
    <property type="entry name" value="Dipeptide transport protein"/>
    <property type="match status" value="1"/>
</dbReference>
<feature type="active site" description="Nucleophile" evidence="1">
    <location>
        <position position="116"/>
    </location>
</feature>
<organism evidence="3 4">
    <name type="scientific">Brevibacillus panacihumi</name>
    <dbReference type="NCBI Taxonomy" id="497735"/>
    <lineage>
        <taxon>Bacteria</taxon>
        <taxon>Bacillati</taxon>
        <taxon>Bacillota</taxon>
        <taxon>Bacilli</taxon>
        <taxon>Bacillales</taxon>
        <taxon>Paenibacillaceae</taxon>
        <taxon>Brevibacillus</taxon>
    </lineage>
</organism>
<dbReference type="AlphaFoldDB" id="A0A3M8DE82"/>
<dbReference type="Proteomes" id="UP000281915">
    <property type="component" value="Unassembled WGS sequence"/>
</dbReference>
<name>A0A3M8DE82_9BACL</name>